<dbReference type="EMBL" id="HACA01000104">
    <property type="protein sequence ID" value="CDW17465.1"/>
    <property type="molecule type" value="Transcribed_RNA"/>
</dbReference>
<sequence>LILYVEMSGNLMDDLCDKRIETTLARILLGRNELQFDSTIIDYIKLDFPKLQKFVDTCHKLYCEYENVDCLSKLPFLMPLVVQKCICIQIQPFLRGPSTHDDIESLLDKLVNLANIHGQKFEYFRLHLPLILEDKKILFTPRETPSFQLEELDALLFNLNPYHGQNIIQGSYNTFSEYLDIHFRLLKEDFTAQLRCEGTFKTLGFWKSKGQLDDFYYTLTPKTFDIAKIKVGSLFVISKSIYARVCGIKIRRNECMISLFSSSWKLKLEE</sequence>
<proteinExistence type="predicted"/>
<dbReference type="AlphaFoldDB" id="A0A0K2SVH5"/>
<name>A0A0K2SVH5_LEPSM</name>
<evidence type="ECO:0000313" key="1">
    <source>
        <dbReference type="EMBL" id="CDW17465.1"/>
    </source>
</evidence>
<feature type="non-terminal residue" evidence="1">
    <location>
        <position position="1"/>
    </location>
</feature>
<accession>A0A0K2SVH5</accession>
<dbReference type="OrthoDB" id="2423195at2759"/>
<protein>
    <submittedName>
        <fullName evidence="1">NFX1type zinc fingercontaining protein 1like [Pelodiscus sinensis]</fullName>
    </submittedName>
</protein>
<organism evidence="1">
    <name type="scientific">Lepeophtheirus salmonis</name>
    <name type="common">Salmon louse</name>
    <name type="synonym">Caligus salmonis</name>
    <dbReference type="NCBI Taxonomy" id="72036"/>
    <lineage>
        <taxon>Eukaryota</taxon>
        <taxon>Metazoa</taxon>
        <taxon>Ecdysozoa</taxon>
        <taxon>Arthropoda</taxon>
        <taxon>Crustacea</taxon>
        <taxon>Multicrustacea</taxon>
        <taxon>Hexanauplia</taxon>
        <taxon>Copepoda</taxon>
        <taxon>Siphonostomatoida</taxon>
        <taxon>Caligidae</taxon>
        <taxon>Lepeophtheirus</taxon>
    </lineage>
</organism>
<reference evidence="1" key="1">
    <citation type="submission" date="2014-05" db="EMBL/GenBank/DDBJ databases">
        <authorList>
            <person name="Chronopoulou M."/>
        </authorList>
    </citation>
    <scope>NUCLEOTIDE SEQUENCE</scope>
    <source>
        <tissue evidence="1">Whole organism</tissue>
    </source>
</reference>
<feature type="non-terminal residue" evidence="1">
    <location>
        <position position="270"/>
    </location>
</feature>